<feature type="domain" description="ABC transporter" evidence="9">
    <location>
        <begin position="336"/>
        <end position="574"/>
    </location>
</feature>
<dbReference type="PANTHER" id="PTHR43394">
    <property type="entry name" value="ATP-DEPENDENT PERMEASE MDL1, MITOCHONDRIAL"/>
    <property type="match status" value="1"/>
</dbReference>
<evidence type="ECO:0000256" key="4">
    <source>
        <dbReference type="ARBA" id="ARBA00022741"/>
    </source>
</evidence>
<dbReference type="InterPro" id="IPR017871">
    <property type="entry name" value="ABC_transporter-like_CS"/>
</dbReference>
<dbReference type="Gene3D" id="3.40.50.300">
    <property type="entry name" value="P-loop containing nucleotide triphosphate hydrolases"/>
    <property type="match status" value="1"/>
</dbReference>
<dbReference type="PROSITE" id="PS50929">
    <property type="entry name" value="ABC_TM1F"/>
    <property type="match status" value="1"/>
</dbReference>
<dbReference type="GO" id="GO:0016887">
    <property type="term" value="F:ATP hydrolysis activity"/>
    <property type="evidence" value="ECO:0007669"/>
    <property type="project" value="InterPro"/>
</dbReference>
<dbReference type="SUPFAM" id="SSF90123">
    <property type="entry name" value="ABC transporter transmembrane region"/>
    <property type="match status" value="1"/>
</dbReference>
<evidence type="ECO:0000256" key="6">
    <source>
        <dbReference type="ARBA" id="ARBA00022989"/>
    </source>
</evidence>
<keyword evidence="5 11" id="KW-0067">ATP-binding</keyword>
<dbReference type="InterPro" id="IPR003593">
    <property type="entry name" value="AAA+_ATPase"/>
</dbReference>
<dbReference type="FunFam" id="3.40.50.300:FF:000287">
    <property type="entry name" value="Multidrug ABC transporter ATP-binding protein"/>
    <property type="match status" value="1"/>
</dbReference>
<feature type="transmembrane region" description="Helical" evidence="8">
    <location>
        <begin position="243"/>
        <end position="266"/>
    </location>
</feature>
<dbReference type="InterPro" id="IPR011527">
    <property type="entry name" value="ABC1_TM_dom"/>
</dbReference>
<keyword evidence="3 8" id="KW-0812">Transmembrane</keyword>
<dbReference type="InterPro" id="IPR039421">
    <property type="entry name" value="Type_1_exporter"/>
</dbReference>
<dbReference type="OrthoDB" id="9770415at2"/>
<dbReference type="EMBL" id="QMFB01000007">
    <property type="protein sequence ID" value="RAV20582.1"/>
    <property type="molecule type" value="Genomic_DNA"/>
</dbReference>
<dbReference type="InterPro" id="IPR036640">
    <property type="entry name" value="ABC1_TM_sf"/>
</dbReference>
<feature type="transmembrane region" description="Helical" evidence="8">
    <location>
        <begin position="51"/>
        <end position="75"/>
    </location>
</feature>
<dbReference type="GO" id="GO:0005524">
    <property type="term" value="F:ATP binding"/>
    <property type="evidence" value="ECO:0007669"/>
    <property type="project" value="UniProtKB-KW"/>
</dbReference>
<evidence type="ECO:0000313" key="11">
    <source>
        <dbReference type="EMBL" id="RAV20582.1"/>
    </source>
</evidence>
<keyword evidence="12" id="KW-1185">Reference proteome</keyword>
<evidence type="ECO:0000256" key="1">
    <source>
        <dbReference type="ARBA" id="ARBA00004651"/>
    </source>
</evidence>
<dbReference type="GO" id="GO:0005886">
    <property type="term" value="C:plasma membrane"/>
    <property type="evidence" value="ECO:0007669"/>
    <property type="project" value="UniProtKB-SubCell"/>
</dbReference>
<dbReference type="Gene3D" id="1.20.1560.10">
    <property type="entry name" value="ABC transporter type 1, transmembrane domain"/>
    <property type="match status" value="1"/>
</dbReference>
<comment type="caution">
    <text evidence="11">The sequence shown here is derived from an EMBL/GenBank/DDBJ whole genome shotgun (WGS) entry which is preliminary data.</text>
</comment>
<dbReference type="Pfam" id="PF00664">
    <property type="entry name" value="ABC_membrane"/>
    <property type="match status" value="1"/>
</dbReference>
<feature type="transmembrane region" description="Helical" evidence="8">
    <location>
        <begin position="17"/>
        <end position="39"/>
    </location>
</feature>
<dbReference type="InterPro" id="IPR027417">
    <property type="entry name" value="P-loop_NTPase"/>
</dbReference>
<keyword evidence="4" id="KW-0547">Nucleotide-binding</keyword>
<dbReference type="InterPro" id="IPR003439">
    <property type="entry name" value="ABC_transporter-like_ATP-bd"/>
</dbReference>
<gene>
    <name evidence="11" type="ORF">DQG23_13785</name>
</gene>
<evidence type="ECO:0000256" key="3">
    <source>
        <dbReference type="ARBA" id="ARBA00022692"/>
    </source>
</evidence>
<dbReference type="SUPFAM" id="SSF52540">
    <property type="entry name" value="P-loop containing nucleoside triphosphate hydrolases"/>
    <property type="match status" value="1"/>
</dbReference>
<proteinExistence type="predicted"/>
<organism evidence="11 12">
    <name type="scientific">Paenibacillus contaminans</name>
    <dbReference type="NCBI Taxonomy" id="450362"/>
    <lineage>
        <taxon>Bacteria</taxon>
        <taxon>Bacillati</taxon>
        <taxon>Bacillota</taxon>
        <taxon>Bacilli</taxon>
        <taxon>Bacillales</taxon>
        <taxon>Paenibacillaceae</taxon>
        <taxon>Paenibacillus</taxon>
    </lineage>
</organism>
<dbReference type="PROSITE" id="PS00211">
    <property type="entry name" value="ABC_TRANSPORTER_1"/>
    <property type="match status" value="1"/>
</dbReference>
<feature type="domain" description="ABC transmembrane type-1" evidence="10">
    <location>
        <begin position="19"/>
        <end position="301"/>
    </location>
</feature>
<dbReference type="Pfam" id="PF00005">
    <property type="entry name" value="ABC_tran"/>
    <property type="match status" value="1"/>
</dbReference>
<evidence type="ECO:0000256" key="5">
    <source>
        <dbReference type="ARBA" id="ARBA00022840"/>
    </source>
</evidence>
<dbReference type="AlphaFoldDB" id="A0A329MLU8"/>
<reference evidence="11 12" key="1">
    <citation type="journal article" date="2009" name="Int. J. Syst. Evol. Microbiol.">
        <title>Paenibacillus contaminans sp. nov., isolated from a contaminated laboratory plate.</title>
        <authorList>
            <person name="Chou J.H."/>
            <person name="Lee J.H."/>
            <person name="Lin M.C."/>
            <person name="Chang P.S."/>
            <person name="Arun A.B."/>
            <person name="Young C.C."/>
            <person name="Chen W.M."/>
        </authorList>
    </citation>
    <scope>NUCLEOTIDE SEQUENCE [LARGE SCALE GENOMIC DNA]</scope>
    <source>
        <strain evidence="11 12">CKOBP-6</strain>
    </source>
</reference>
<evidence type="ECO:0000256" key="2">
    <source>
        <dbReference type="ARBA" id="ARBA00022448"/>
    </source>
</evidence>
<dbReference type="CDD" id="cd18542">
    <property type="entry name" value="ABC_6TM_YknU_like"/>
    <property type="match status" value="1"/>
</dbReference>
<dbReference type="GO" id="GO:0015421">
    <property type="term" value="F:ABC-type oligopeptide transporter activity"/>
    <property type="evidence" value="ECO:0007669"/>
    <property type="project" value="TreeGrafter"/>
</dbReference>
<evidence type="ECO:0000313" key="12">
    <source>
        <dbReference type="Proteomes" id="UP000250369"/>
    </source>
</evidence>
<dbReference type="SMART" id="SM00382">
    <property type="entry name" value="AAA"/>
    <property type="match status" value="1"/>
</dbReference>
<evidence type="ECO:0000256" key="7">
    <source>
        <dbReference type="ARBA" id="ARBA00023136"/>
    </source>
</evidence>
<name>A0A329MLU8_9BACL</name>
<dbReference type="PANTHER" id="PTHR43394:SF1">
    <property type="entry name" value="ATP-BINDING CASSETTE SUB-FAMILY B MEMBER 10, MITOCHONDRIAL"/>
    <property type="match status" value="1"/>
</dbReference>
<keyword evidence="6 8" id="KW-1133">Transmembrane helix</keyword>
<feature type="transmembrane region" description="Helical" evidence="8">
    <location>
        <begin position="129"/>
        <end position="154"/>
    </location>
</feature>
<evidence type="ECO:0000259" key="9">
    <source>
        <dbReference type="PROSITE" id="PS50893"/>
    </source>
</evidence>
<feature type="transmembrane region" description="Helical" evidence="8">
    <location>
        <begin position="278"/>
        <end position="298"/>
    </location>
</feature>
<dbReference type="PROSITE" id="PS50893">
    <property type="entry name" value="ABC_TRANSPORTER_2"/>
    <property type="match status" value="1"/>
</dbReference>
<accession>A0A329MLU8</accession>
<dbReference type="Proteomes" id="UP000250369">
    <property type="component" value="Unassembled WGS sequence"/>
</dbReference>
<keyword evidence="7 8" id="KW-0472">Membrane</keyword>
<dbReference type="RefSeq" id="WP_113031439.1">
    <property type="nucleotide sequence ID" value="NZ_QMFB01000007.1"/>
</dbReference>
<evidence type="ECO:0000259" key="10">
    <source>
        <dbReference type="PROSITE" id="PS50929"/>
    </source>
</evidence>
<evidence type="ECO:0000256" key="8">
    <source>
        <dbReference type="SAM" id="Phobius"/>
    </source>
</evidence>
<sequence>MQLFTRLAKFAFPYKRWFFIASSAMLAGIAFDLIAPWLLKQTIDEGIAKSNVRAIVFFAALLGIGQILKSAIMYFQNYSQERLGQDVIFDLRQALYSHLQRLSFGYYDKAQTGQIMSRMTGDIDAVKNFIGFGAMLMATGAVSFVGTVIVMLNIHVKTTLISMVTVPFLLFAIRKFNRSIGPAWGAIREQMGKLTTTLQENISGIRVVKAFSQEKLERHKFNERNETNFDSNMSRAKIEAHSFPLLGFYGGIIFLLMLWVGGYHVAKGEMTVGDFMAFQWYIWGIVWPLNMLGWLVNIMQQAFKAAPRVFEILDTKIDIDTRPEGSVSANSIRGFVSFKHVSFRFPSGAVDTPMVLSDISFDVSPGEAVAILGATGSGKSSITQLLSRFYDVSEGAVLLDGRDVKDYDLIELRRKIGIVPQETFLFSATIRDNIAYGRPEASQEQIEWASRKAQIHDFISSLPNGYDTLIGERGVGLSGGQRQRVALARAILLDPPILVLDEATASVDTATESAIHEALHEVMHGRTTFIIAQRLSSIQRADRILVLEEGRIAEQGTHQELYEREGFFRRLFNLQENTDGVNKRKDEALLQTEGR</sequence>
<protein>
    <submittedName>
        <fullName evidence="11">ABC transporter ATP-binding protein</fullName>
    </submittedName>
</protein>
<comment type="subcellular location">
    <subcellularLocation>
        <location evidence="1">Cell membrane</location>
        <topology evidence="1">Multi-pass membrane protein</topology>
    </subcellularLocation>
</comment>
<keyword evidence="2" id="KW-0813">Transport</keyword>